<dbReference type="PANTHER" id="PTHR46423:SF1">
    <property type="entry name" value="RNA POLYMERASE II-ASSOCIATED PROTEIN 3"/>
    <property type="match status" value="1"/>
</dbReference>
<evidence type="ECO:0000256" key="6">
    <source>
        <dbReference type="SAM" id="MobiDB-lite"/>
    </source>
</evidence>
<feature type="non-terminal residue" evidence="8">
    <location>
        <position position="1"/>
    </location>
</feature>
<dbReference type="InterPro" id="IPR025986">
    <property type="entry name" value="RPAP3-like_C"/>
</dbReference>
<name>A0A0H5QNV3_9EUKA</name>
<feature type="domain" description="RNA-polymerase II-associated protein 3-like C-terminal" evidence="7">
    <location>
        <begin position="307"/>
        <end position="392"/>
    </location>
</feature>
<evidence type="ECO:0000256" key="3">
    <source>
        <dbReference type="ARBA" id="ARBA00038275"/>
    </source>
</evidence>
<evidence type="ECO:0000256" key="2">
    <source>
        <dbReference type="ARBA" id="ARBA00022803"/>
    </source>
</evidence>
<dbReference type="PROSITE" id="PS50005">
    <property type="entry name" value="TPR"/>
    <property type="match status" value="1"/>
</dbReference>
<dbReference type="InterPro" id="IPR051966">
    <property type="entry name" value="RPAP3"/>
</dbReference>
<evidence type="ECO:0000259" key="7">
    <source>
        <dbReference type="Pfam" id="PF13877"/>
    </source>
</evidence>
<proteinExistence type="inferred from homology"/>
<dbReference type="SUPFAM" id="SSF48452">
    <property type="entry name" value="TPR-like"/>
    <property type="match status" value="1"/>
</dbReference>
<dbReference type="SMART" id="SM00028">
    <property type="entry name" value="TPR"/>
    <property type="match status" value="3"/>
</dbReference>
<evidence type="ECO:0000256" key="4">
    <source>
        <dbReference type="ARBA" id="ARBA00040133"/>
    </source>
</evidence>
<dbReference type="AlphaFoldDB" id="A0A0H5QNV3"/>
<evidence type="ECO:0000256" key="5">
    <source>
        <dbReference type="PROSITE-ProRule" id="PRU00339"/>
    </source>
</evidence>
<evidence type="ECO:0000256" key="1">
    <source>
        <dbReference type="ARBA" id="ARBA00022737"/>
    </source>
</evidence>
<dbReference type="InterPro" id="IPR019734">
    <property type="entry name" value="TPR_rpt"/>
</dbReference>
<keyword evidence="2 5" id="KW-0802">TPR repeat</keyword>
<dbReference type="Pfam" id="PF13877">
    <property type="entry name" value="RPAP3_C"/>
    <property type="match status" value="1"/>
</dbReference>
<dbReference type="GO" id="GO:0101031">
    <property type="term" value="C:protein folding chaperone complex"/>
    <property type="evidence" value="ECO:0007669"/>
    <property type="project" value="TreeGrafter"/>
</dbReference>
<organism evidence="8">
    <name type="scientific">Spongospora subterranea</name>
    <dbReference type="NCBI Taxonomy" id="70186"/>
    <lineage>
        <taxon>Eukaryota</taxon>
        <taxon>Sar</taxon>
        <taxon>Rhizaria</taxon>
        <taxon>Endomyxa</taxon>
        <taxon>Phytomyxea</taxon>
        <taxon>Plasmodiophorida</taxon>
        <taxon>Plasmodiophoridae</taxon>
        <taxon>Spongospora</taxon>
    </lineage>
</organism>
<dbReference type="Pfam" id="PF14559">
    <property type="entry name" value="TPR_19"/>
    <property type="match status" value="1"/>
</dbReference>
<comment type="similarity">
    <text evidence="3">Belongs to the RPAP3 family.</text>
</comment>
<protein>
    <recommendedName>
        <fullName evidence="4">RNA polymerase II-associated protein 3</fullName>
    </recommendedName>
</protein>
<dbReference type="PANTHER" id="PTHR46423">
    <property type="entry name" value="RNA POLYMERASE II-ASSOCIATED PROTEIN 3"/>
    <property type="match status" value="1"/>
</dbReference>
<dbReference type="InterPro" id="IPR011990">
    <property type="entry name" value="TPR-like_helical_dom_sf"/>
</dbReference>
<dbReference type="Gene3D" id="1.25.40.10">
    <property type="entry name" value="Tetratricopeptide repeat domain"/>
    <property type="match status" value="1"/>
</dbReference>
<sequence>TSARDGDGDMLRMQRQIRHNADELNQFVQEVYDWQDACNENDTGTGRPAPSSRSDKVVGRGGSAAPHTFDKGYAKLEKIDVNKALEDVDERERRSTTVPLCAEIPIRAPSATHFAEDIREKGNERFRTGKYHEAVGLYSQCVEINPLDLKALANRAAAYLNLKRYADAENDCSAVLAADKDNAKVLLRRGTARTSLKKMLSAIMDFEQVSAVCGPDHPSAKAAQQHIATIRSYLSKPKSKTPAQKFPRRRLVIEEVSGSSDDDDDCDGSEGSPAIATVSNAISSLKPDSIAAVVKSSSTVGALPPCPKTSYEFEHVFRSLHRDAGRLFSFLIQIPVALYPRLFCTVIDADVIMDCLLSIDSSNLPGALNILRGLSTVDRFGIMIMFFNDQQKMEVRDLFRRLYNADPSTAQDCAAIA</sequence>
<keyword evidence="1" id="KW-0677">Repeat</keyword>
<feature type="region of interest" description="Disordered" evidence="6">
    <location>
        <begin position="38"/>
        <end position="66"/>
    </location>
</feature>
<accession>A0A0H5QNV3</accession>
<evidence type="ECO:0000313" key="8">
    <source>
        <dbReference type="EMBL" id="CRZ03698.1"/>
    </source>
</evidence>
<feature type="repeat" description="TPR" evidence="5">
    <location>
        <begin position="115"/>
        <end position="148"/>
    </location>
</feature>
<dbReference type="EMBL" id="HACM01003256">
    <property type="protein sequence ID" value="CRZ03698.1"/>
    <property type="molecule type" value="Transcribed_RNA"/>
</dbReference>
<feature type="non-terminal residue" evidence="8">
    <location>
        <position position="417"/>
    </location>
</feature>
<reference evidence="8" key="1">
    <citation type="submission" date="2015-04" db="EMBL/GenBank/DDBJ databases">
        <title>The genome sequence of the plant pathogenic Rhizarian Plasmodiophora brassicae reveals insights in its biotrophic life cycle and the origin of chitin synthesis.</title>
        <authorList>
            <person name="Schwelm A."/>
            <person name="Fogelqvist J."/>
            <person name="Knaust A."/>
            <person name="Julke S."/>
            <person name="Lilja T."/>
            <person name="Dhandapani V."/>
            <person name="Bonilla-Rosso G."/>
            <person name="Karlsson M."/>
            <person name="Shevchenko A."/>
            <person name="Choi S.R."/>
            <person name="Kim H.G."/>
            <person name="Park J.Y."/>
            <person name="Lim Y.P."/>
            <person name="Ludwig-Muller J."/>
            <person name="Dixelius C."/>
        </authorList>
    </citation>
    <scope>NUCLEOTIDE SEQUENCE</scope>
    <source>
        <tissue evidence="8">Potato root galls</tissue>
    </source>
</reference>